<evidence type="ECO:0000313" key="2">
    <source>
        <dbReference type="Proteomes" id="UP000220158"/>
    </source>
</evidence>
<proteinExistence type="predicted"/>
<accession>A0A1J1H697</accession>
<dbReference type="OrthoDB" id="371881at2759"/>
<dbReference type="AlphaFoldDB" id="A0A1J1H697"/>
<keyword evidence="2" id="KW-1185">Reference proteome</keyword>
<organism evidence="1 2">
    <name type="scientific">Plasmodium relictum</name>
    <dbReference type="NCBI Taxonomy" id="85471"/>
    <lineage>
        <taxon>Eukaryota</taxon>
        <taxon>Sar</taxon>
        <taxon>Alveolata</taxon>
        <taxon>Apicomplexa</taxon>
        <taxon>Aconoidasida</taxon>
        <taxon>Haemosporida</taxon>
        <taxon>Plasmodiidae</taxon>
        <taxon>Plasmodium</taxon>
        <taxon>Plasmodium (Haemamoeba)</taxon>
    </lineage>
</organism>
<sequence>MKYRCFEEIYSEYNINENVSFSSDETVDTTLIKGKHDVKQNKWENKEFSISKDLRIKNTKNNLNEELSIFEGFKIILYGCMGIRTYKIFCYI</sequence>
<reference evidence="1 2" key="1">
    <citation type="submission" date="2015-04" db="EMBL/GenBank/DDBJ databases">
        <authorList>
            <consortium name="Pathogen Informatics"/>
        </authorList>
    </citation>
    <scope>NUCLEOTIDE SEQUENCE [LARGE SCALE GENOMIC DNA]</scope>
    <source>
        <strain evidence="1 2">SGS1</strain>
    </source>
</reference>
<dbReference type="Proteomes" id="UP000220158">
    <property type="component" value="Chromosome 10"/>
</dbReference>
<dbReference type="KEGG" id="prel:PRELSG_1010200"/>
<evidence type="ECO:0000313" key="1">
    <source>
        <dbReference type="EMBL" id="CRH00448.1"/>
    </source>
</evidence>
<dbReference type="RefSeq" id="XP_028533451.1">
    <property type="nucleotide sequence ID" value="XM_028677020.1"/>
</dbReference>
<name>A0A1J1H697_PLARL</name>
<dbReference type="GeneID" id="39736568"/>
<protein>
    <submittedName>
        <fullName evidence="1">Uncharacterized protein</fullName>
    </submittedName>
</protein>
<gene>
    <name evidence="1" type="ORF">PRELSG_1010200</name>
</gene>
<dbReference type="OMA" id="CMGMRTY"/>
<dbReference type="EMBL" id="LN835305">
    <property type="protein sequence ID" value="CRH00448.1"/>
    <property type="molecule type" value="Genomic_DNA"/>
</dbReference>
<dbReference type="VEuPathDB" id="PlasmoDB:PRELSG_1010200"/>